<comment type="caution">
    <text evidence="1">The sequence shown here is derived from an EMBL/GenBank/DDBJ whole genome shotgun (WGS) entry which is preliminary data.</text>
</comment>
<dbReference type="EMBL" id="ASSQ01000009">
    <property type="protein sequence ID" value="EOS18667.1"/>
    <property type="molecule type" value="Genomic_DNA"/>
</dbReference>
<evidence type="ECO:0000313" key="1">
    <source>
        <dbReference type="EMBL" id="EOS18667.1"/>
    </source>
</evidence>
<dbReference type="Proteomes" id="UP000014140">
    <property type="component" value="Unassembled WGS sequence"/>
</dbReference>
<dbReference type="AlphaFoldDB" id="S0GQN3"/>
<organism evidence="1 2">
    <name type="scientific">Parabacteroides goldsteinii dnLKV18</name>
    <dbReference type="NCBI Taxonomy" id="1235789"/>
    <lineage>
        <taxon>Bacteria</taxon>
        <taxon>Pseudomonadati</taxon>
        <taxon>Bacteroidota</taxon>
        <taxon>Bacteroidia</taxon>
        <taxon>Bacteroidales</taxon>
        <taxon>Tannerellaceae</taxon>
        <taxon>Parabacteroides</taxon>
    </lineage>
</organism>
<proteinExistence type="predicted"/>
<sequence length="136" mass="15454">MSRPASVNTEVSHFWHRYPFLRSHSNNLFCPILIPFCCKIFANSAIKHERRDVDTASANNTLGASDRIFCSASIRFCCSSLRLVANWIRKSGEVKAFSNVVFVIYAPCLRMEGRTSLVTHLRKDFTFGDELCKITS</sequence>
<accession>S0GQN3</accession>
<keyword evidence="2" id="KW-1185">Reference proteome</keyword>
<dbReference type="HOGENOM" id="CLU_1873410_0_0_10"/>
<name>S0GQN3_9BACT</name>
<reference evidence="1 2" key="1">
    <citation type="submission" date="2013-04" db="EMBL/GenBank/DDBJ databases">
        <title>The Genome Sequence of Parabacteroides goldsteinii dnLKV18.</title>
        <authorList>
            <consortium name="The Broad Institute Genomics Platform"/>
            <consortium name="The Broad Institute Genome Sequencing Center for Infectious Disease"/>
            <person name="Earl A."/>
            <person name="Xavier R."/>
            <person name="Kuhn K."/>
            <person name="Stappenbeck T."/>
            <person name="Walker B."/>
            <person name="Young S."/>
            <person name="Zeng Q."/>
            <person name="Gargeya S."/>
            <person name="Fitzgerald M."/>
            <person name="Haas B."/>
            <person name="Abouelleil A."/>
            <person name="Allen A.W."/>
            <person name="Alvarado L."/>
            <person name="Arachchi H.M."/>
            <person name="Berlin A.M."/>
            <person name="Chapman S.B."/>
            <person name="Gainer-Dewar J."/>
            <person name="Goldberg J."/>
            <person name="Griggs A."/>
            <person name="Gujja S."/>
            <person name="Hansen M."/>
            <person name="Howarth C."/>
            <person name="Imamovic A."/>
            <person name="Ireland A."/>
            <person name="Larimer J."/>
            <person name="McCowan C."/>
            <person name="Murphy C."/>
            <person name="Pearson M."/>
            <person name="Poon T.W."/>
            <person name="Priest M."/>
            <person name="Roberts A."/>
            <person name="Saif S."/>
            <person name="Shea T."/>
            <person name="Sisk P."/>
            <person name="Sykes S."/>
            <person name="Wortman J."/>
            <person name="Nusbaum C."/>
            <person name="Birren B."/>
        </authorList>
    </citation>
    <scope>NUCLEOTIDE SEQUENCE [LARGE SCALE GENOMIC DNA]</scope>
    <source>
        <strain evidence="2">dnLKV18</strain>
    </source>
</reference>
<gene>
    <name evidence="1" type="ORF">C803_01668</name>
</gene>
<protein>
    <submittedName>
        <fullName evidence="1">Uncharacterized protein</fullName>
    </submittedName>
</protein>
<evidence type="ECO:0000313" key="2">
    <source>
        <dbReference type="Proteomes" id="UP000014140"/>
    </source>
</evidence>